<sequence length="61" mass="7243">WYPNLKTICINWYSRIDLAFNKHWDSFSDFLKSPVGYLRPITFALLHEMIMPLANEGRIQA</sequence>
<evidence type="ECO:0000313" key="1">
    <source>
        <dbReference type="EMBL" id="GAJ22734.1"/>
    </source>
</evidence>
<reference evidence="1" key="1">
    <citation type="journal article" date="2014" name="Front. Microbiol.">
        <title>High frequency of phylogenetically diverse reductive dehalogenase-homologous genes in deep subseafloor sedimentary metagenomes.</title>
        <authorList>
            <person name="Kawai M."/>
            <person name="Futagami T."/>
            <person name="Toyoda A."/>
            <person name="Takaki Y."/>
            <person name="Nishi S."/>
            <person name="Hori S."/>
            <person name="Arai W."/>
            <person name="Tsubouchi T."/>
            <person name="Morono Y."/>
            <person name="Uchiyama I."/>
            <person name="Ito T."/>
            <person name="Fujiyama A."/>
            <person name="Inagaki F."/>
            <person name="Takami H."/>
        </authorList>
    </citation>
    <scope>NUCLEOTIDE SEQUENCE</scope>
    <source>
        <strain evidence="1">Expedition CK06-06</strain>
    </source>
</reference>
<dbReference type="AlphaFoldDB" id="X1UZ52"/>
<organism evidence="1">
    <name type="scientific">marine sediment metagenome</name>
    <dbReference type="NCBI Taxonomy" id="412755"/>
    <lineage>
        <taxon>unclassified sequences</taxon>
        <taxon>metagenomes</taxon>
        <taxon>ecological metagenomes</taxon>
    </lineage>
</organism>
<name>X1UZ52_9ZZZZ</name>
<accession>X1UZ52</accession>
<gene>
    <name evidence="1" type="ORF">S12H4_62950</name>
</gene>
<comment type="caution">
    <text evidence="1">The sequence shown here is derived from an EMBL/GenBank/DDBJ whole genome shotgun (WGS) entry which is preliminary data.</text>
</comment>
<proteinExistence type="predicted"/>
<feature type="non-terminal residue" evidence="1">
    <location>
        <position position="1"/>
    </location>
</feature>
<dbReference type="EMBL" id="BARW01042504">
    <property type="protein sequence ID" value="GAJ22734.1"/>
    <property type="molecule type" value="Genomic_DNA"/>
</dbReference>
<feature type="non-terminal residue" evidence="1">
    <location>
        <position position="61"/>
    </location>
</feature>
<protein>
    <submittedName>
        <fullName evidence="1">Uncharacterized protein</fullName>
    </submittedName>
</protein>